<dbReference type="AlphaFoldDB" id="A0A1H2B7P6"/>
<keyword evidence="1" id="KW-0472">Membrane</keyword>
<protein>
    <submittedName>
        <fullName evidence="2">Uncharacterized protein</fullName>
    </submittedName>
</protein>
<proteinExistence type="predicted"/>
<gene>
    <name evidence="2" type="ORF">SAMN05216490_3953</name>
</gene>
<dbReference type="OrthoDB" id="7172951at2"/>
<feature type="transmembrane region" description="Helical" evidence="1">
    <location>
        <begin position="44"/>
        <end position="62"/>
    </location>
</feature>
<dbReference type="RefSeq" id="WP_091376991.1">
    <property type="nucleotide sequence ID" value="NZ_LT629740.1"/>
</dbReference>
<name>A0A1H2B7P6_MUCMA</name>
<evidence type="ECO:0000313" key="3">
    <source>
        <dbReference type="Proteomes" id="UP000199679"/>
    </source>
</evidence>
<feature type="transmembrane region" description="Helical" evidence="1">
    <location>
        <begin position="20"/>
        <end position="38"/>
    </location>
</feature>
<dbReference type="EMBL" id="LT629740">
    <property type="protein sequence ID" value="SDT54082.1"/>
    <property type="molecule type" value="Genomic_DNA"/>
</dbReference>
<dbReference type="STRING" id="652787.SAMN05216490_3953"/>
<keyword evidence="1" id="KW-1133">Transmembrane helix</keyword>
<evidence type="ECO:0000313" key="2">
    <source>
        <dbReference type="EMBL" id="SDT54082.1"/>
    </source>
</evidence>
<sequence length="274" mass="31507">MYETVTVDEAVSRGRRMISYPVMVIMFGIIGVSIYLSIQNLIPASYMIIGIIAGLLLAWLYWSFMVTKWKVWAFDNVRNVHELQRKAVEAQLIWNEGSFWEKTEIWNSADKDKWALLQDKFNQNDVFEEDLSVPPETSIYYSKSAILVQCIVMLLCLGLGIYLFIIKQYIGAALLCAFAGYFIYTEYKKAMNKDAQIILNDKGIETISAGFVAWKDITDDEVVTIQAGKSSNTYLQYNYPDGSEKVNINEFDTNKKALENLLHTYRVRSEKKVK</sequence>
<accession>A0A1H2B7P6</accession>
<feature type="transmembrane region" description="Helical" evidence="1">
    <location>
        <begin position="169"/>
        <end position="187"/>
    </location>
</feature>
<keyword evidence="1" id="KW-0812">Transmembrane</keyword>
<dbReference type="Proteomes" id="UP000199679">
    <property type="component" value="Chromosome I"/>
</dbReference>
<feature type="transmembrane region" description="Helical" evidence="1">
    <location>
        <begin position="145"/>
        <end position="163"/>
    </location>
</feature>
<organism evidence="2 3">
    <name type="scientific">Mucilaginibacter mallensis</name>
    <dbReference type="NCBI Taxonomy" id="652787"/>
    <lineage>
        <taxon>Bacteria</taxon>
        <taxon>Pseudomonadati</taxon>
        <taxon>Bacteroidota</taxon>
        <taxon>Sphingobacteriia</taxon>
        <taxon>Sphingobacteriales</taxon>
        <taxon>Sphingobacteriaceae</taxon>
        <taxon>Mucilaginibacter</taxon>
    </lineage>
</organism>
<keyword evidence="3" id="KW-1185">Reference proteome</keyword>
<evidence type="ECO:0000256" key="1">
    <source>
        <dbReference type="SAM" id="Phobius"/>
    </source>
</evidence>
<reference evidence="2 3" key="1">
    <citation type="submission" date="2016-10" db="EMBL/GenBank/DDBJ databases">
        <authorList>
            <person name="de Groot N.N."/>
        </authorList>
    </citation>
    <scope>NUCLEOTIDE SEQUENCE [LARGE SCALE GENOMIC DNA]</scope>
    <source>
        <strain evidence="2 3">MP1X4</strain>
    </source>
</reference>